<feature type="region of interest" description="Disordered" evidence="2">
    <location>
        <begin position="43"/>
        <end position="98"/>
    </location>
</feature>
<organism evidence="3 4">
    <name type="scientific">Cercospora zeae-maydis SCOH1-5</name>
    <dbReference type="NCBI Taxonomy" id="717836"/>
    <lineage>
        <taxon>Eukaryota</taxon>
        <taxon>Fungi</taxon>
        <taxon>Dikarya</taxon>
        <taxon>Ascomycota</taxon>
        <taxon>Pezizomycotina</taxon>
        <taxon>Dothideomycetes</taxon>
        <taxon>Dothideomycetidae</taxon>
        <taxon>Mycosphaerellales</taxon>
        <taxon>Mycosphaerellaceae</taxon>
        <taxon>Cercospora</taxon>
    </lineage>
</organism>
<name>A0A6A6EYP4_9PEZI</name>
<feature type="compositionally biased region" description="Acidic residues" evidence="2">
    <location>
        <begin position="146"/>
        <end position="165"/>
    </location>
</feature>
<evidence type="ECO:0000313" key="3">
    <source>
        <dbReference type="EMBL" id="KAF2206234.1"/>
    </source>
</evidence>
<evidence type="ECO:0000256" key="2">
    <source>
        <dbReference type="SAM" id="MobiDB-lite"/>
    </source>
</evidence>
<dbReference type="Proteomes" id="UP000799539">
    <property type="component" value="Unassembled WGS sequence"/>
</dbReference>
<keyword evidence="4" id="KW-1185">Reference proteome</keyword>
<feature type="compositionally biased region" description="Basic and acidic residues" evidence="2">
    <location>
        <begin position="262"/>
        <end position="304"/>
    </location>
</feature>
<feature type="compositionally biased region" description="Basic and acidic residues" evidence="2">
    <location>
        <begin position="238"/>
        <end position="250"/>
    </location>
</feature>
<dbReference type="InterPro" id="IPR025066">
    <property type="entry name" value="CCDC174-like"/>
</dbReference>
<feature type="region of interest" description="Disordered" evidence="2">
    <location>
        <begin position="1"/>
        <end position="27"/>
    </location>
</feature>
<dbReference type="AlphaFoldDB" id="A0A6A6EYP4"/>
<feature type="region of interest" description="Disordered" evidence="2">
    <location>
        <begin position="213"/>
        <end position="372"/>
    </location>
</feature>
<dbReference type="EMBL" id="ML992731">
    <property type="protein sequence ID" value="KAF2206234.1"/>
    <property type="molecule type" value="Genomic_DNA"/>
</dbReference>
<dbReference type="PANTHER" id="PTHR15885:SF1">
    <property type="entry name" value="COILED-COIL DOMAIN-CONTAINING PROTEIN 174"/>
    <property type="match status" value="1"/>
</dbReference>
<proteinExistence type="predicted"/>
<protein>
    <submittedName>
        <fullName evidence="3">Uncharacterized protein</fullName>
    </submittedName>
</protein>
<reference evidence="3" key="1">
    <citation type="journal article" date="2020" name="Stud. Mycol.">
        <title>101 Dothideomycetes genomes: a test case for predicting lifestyles and emergence of pathogens.</title>
        <authorList>
            <person name="Haridas S."/>
            <person name="Albert R."/>
            <person name="Binder M."/>
            <person name="Bloem J."/>
            <person name="Labutti K."/>
            <person name="Salamov A."/>
            <person name="Andreopoulos B."/>
            <person name="Baker S."/>
            <person name="Barry K."/>
            <person name="Bills G."/>
            <person name="Bluhm B."/>
            <person name="Cannon C."/>
            <person name="Castanera R."/>
            <person name="Culley D."/>
            <person name="Daum C."/>
            <person name="Ezra D."/>
            <person name="Gonzalez J."/>
            <person name="Henrissat B."/>
            <person name="Kuo A."/>
            <person name="Liang C."/>
            <person name="Lipzen A."/>
            <person name="Lutzoni F."/>
            <person name="Magnuson J."/>
            <person name="Mondo S."/>
            <person name="Nolan M."/>
            <person name="Ohm R."/>
            <person name="Pangilinan J."/>
            <person name="Park H.-J."/>
            <person name="Ramirez L."/>
            <person name="Alfaro M."/>
            <person name="Sun H."/>
            <person name="Tritt A."/>
            <person name="Yoshinaga Y."/>
            <person name="Zwiers L.-H."/>
            <person name="Turgeon B."/>
            <person name="Goodwin S."/>
            <person name="Spatafora J."/>
            <person name="Crous P."/>
            <person name="Grigoriev I."/>
        </authorList>
    </citation>
    <scope>NUCLEOTIDE SEQUENCE</scope>
    <source>
        <strain evidence="3">SCOH1-5</strain>
    </source>
</reference>
<dbReference type="PANTHER" id="PTHR15885">
    <property type="entry name" value="COILED-COIL DOMAIN-CONTAINING PROTEIN 174"/>
    <property type="match status" value="1"/>
</dbReference>
<feature type="region of interest" description="Disordered" evidence="2">
    <location>
        <begin position="138"/>
        <end position="168"/>
    </location>
</feature>
<evidence type="ECO:0000313" key="4">
    <source>
        <dbReference type="Proteomes" id="UP000799539"/>
    </source>
</evidence>
<accession>A0A6A6EYP4</accession>
<dbReference type="Pfam" id="PF13300">
    <property type="entry name" value="DUF4078"/>
    <property type="match status" value="1"/>
</dbReference>
<evidence type="ECO:0000256" key="1">
    <source>
        <dbReference type="ARBA" id="ARBA00023054"/>
    </source>
</evidence>
<feature type="compositionally biased region" description="Acidic residues" evidence="2">
    <location>
        <begin position="363"/>
        <end position="372"/>
    </location>
</feature>
<keyword evidence="1" id="KW-0175">Coiled coil</keyword>
<sequence length="372" mass="41886">MKSHEDGQLFNQEKPRNLSKGKPISSSSTLSFTAQLSSLININGSCSKPSSGRSKPKNEDIFATHNQNSAKRARRDLEPVNSSTFEQKHTTDGEALDRGVWERSKRKMEGKARLYAAMKRGDIEDADERYAVDFDAKWAEGRATDQDSDSDEDDEVEQEEVEYVDEFGRTRKGSKIEALRAKQQQQRAEEGTGILRVAPDRIIRGDTIQTEAFDLDEPRAAQMADLAKKRDKSLTPPPEEHFDSNKEVRTKGTGFFQFSADAEERKTQMENLESERAETEGRRKERDSKMAERRAQIEARRLEVQQKNAKRKADEFLEELSGQMGAANDAAQLTEPSPDDHADSERAVSASIPGTIDRVEVAIDNEDRDDDG</sequence>
<dbReference type="OrthoDB" id="333551at2759"/>
<feature type="compositionally biased region" description="Basic and acidic residues" evidence="2">
    <location>
        <begin position="86"/>
        <end position="98"/>
    </location>
</feature>
<gene>
    <name evidence="3" type="ORF">CERZMDRAFT_53567</name>
</gene>
<feature type="compositionally biased region" description="Polar residues" evidence="2">
    <location>
        <begin position="43"/>
        <end position="53"/>
    </location>
</feature>
<dbReference type="GO" id="GO:0005634">
    <property type="term" value="C:nucleus"/>
    <property type="evidence" value="ECO:0007669"/>
    <property type="project" value="TreeGrafter"/>
</dbReference>